<gene>
    <name evidence="2" type="ORF">KHLLAP_LOCUS3844</name>
</gene>
<accession>A0AAI8VED7</accession>
<reference evidence="2" key="1">
    <citation type="submission" date="2023-10" db="EMBL/GenBank/DDBJ databases">
        <authorList>
            <person name="Hackl T."/>
        </authorList>
    </citation>
    <scope>NUCLEOTIDE SEQUENCE</scope>
</reference>
<dbReference type="AlphaFoldDB" id="A0AAI8VED7"/>
<sequence length="366" mass="40206">MTPQSLPPGLQQEFDSFQQEILAKLQQEIKTLGTTIFRTVNSQASGPRSQTRSGKLPGRNDLSNVISLHLNEFAEHFVRSINIEFNRRFSSLSVSTERGPIQADTTVGGRARAWTDAPPRDEHPIDQGTTERLPNLATLGLLLQLGEKNADIVTNNYSTGSKSTSVDIGAATSPLSELSVADEALSVGGRQMHSLDVEQLGESLVPSVAKVIADDMFKGMVHIKNLEDMHWADLQTVIQPPKNHDLLGVEYVSGQAGKGFSLLTTSMRTEFKFPNFEAVNGPSKPDIDKYLQQLTNDPPKRPIPYYVGPLLTPHFDLFLHPGNELSKLDHIPGINTPYWHAGEQGLGTAFHCEDARFRSCNLTLSG</sequence>
<comment type="caution">
    <text evidence="2">The sequence shown here is derived from an EMBL/GenBank/DDBJ whole genome shotgun (WGS) entry which is preliminary data.</text>
</comment>
<name>A0AAI8VED7_9PEZI</name>
<dbReference type="EMBL" id="CAUWAG010000006">
    <property type="protein sequence ID" value="CAJ2503376.1"/>
    <property type="molecule type" value="Genomic_DNA"/>
</dbReference>
<organism evidence="2 3">
    <name type="scientific">Anthostomella pinea</name>
    <dbReference type="NCBI Taxonomy" id="933095"/>
    <lineage>
        <taxon>Eukaryota</taxon>
        <taxon>Fungi</taxon>
        <taxon>Dikarya</taxon>
        <taxon>Ascomycota</taxon>
        <taxon>Pezizomycotina</taxon>
        <taxon>Sordariomycetes</taxon>
        <taxon>Xylariomycetidae</taxon>
        <taxon>Xylariales</taxon>
        <taxon>Xylariaceae</taxon>
        <taxon>Anthostomella</taxon>
    </lineage>
</organism>
<dbReference type="Proteomes" id="UP001295740">
    <property type="component" value="Unassembled WGS sequence"/>
</dbReference>
<proteinExistence type="predicted"/>
<feature type="region of interest" description="Disordered" evidence="1">
    <location>
        <begin position="100"/>
        <end position="129"/>
    </location>
</feature>
<evidence type="ECO:0000256" key="1">
    <source>
        <dbReference type="SAM" id="MobiDB-lite"/>
    </source>
</evidence>
<evidence type="ECO:0000313" key="2">
    <source>
        <dbReference type="EMBL" id="CAJ2503376.1"/>
    </source>
</evidence>
<keyword evidence="3" id="KW-1185">Reference proteome</keyword>
<protein>
    <submittedName>
        <fullName evidence="2">Uu.00g107700.m01.CDS01</fullName>
    </submittedName>
</protein>
<evidence type="ECO:0000313" key="3">
    <source>
        <dbReference type="Proteomes" id="UP001295740"/>
    </source>
</evidence>
<feature type="compositionally biased region" description="Polar residues" evidence="1">
    <location>
        <begin position="40"/>
        <end position="53"/>
    </location>
</feature>
<feature type="region of interest" description="Disordered" evidence="1">
    <location>
        <begin position="40"/>
        <end position="59"/>
    </location>
</feature>